<dbReference type="EnsemblMetazoa" id="G34974.3">
    <property type="protein sequence ID" value="G34974.3:cds"/>
    <property type="gene ID" value="G34974"/>
</dbReference>
<evidence type="ECO:0000256" key="1">
    <source>
        <dbReference type="ARBA" id="ARBA00022723"/>
    </source>
</evidence>
<feature type="domain" description="EF-hand" evidence="6">
    <location>
        <begin position="176"/>
        <end position="211"/>
    </location>
</feature>
<proteinExistence type="predicted"/>
<keyword evidence="1" id="KW-0479">Metal-binding</keyword>
<protein>
    <recommendedName>
        <fullName evidence="6">EF-hand domain-containing protein</fullName>
    </recommendedName>
</protein>
<evidence type="ECO:0000256" key="2">
    <source>
        <dbReference type="ARBA" id="ARBA00022737"/>
    </source>
</evidence>
<dbReference type="InterPro" id="IPR051581">
    <property type="entry name" value="Ca-bind"/>
</dbReference>
<evidence type="ECO:0000256" key="4">
    <source>
        <dbReference type="ARBA" id="ARBA00023179"/>
    </source>
</evidence>
<dbReference type="Gene3D" id="1.10.238.10">
    <property type="entry name" value="EF-hand"/>
    <property type="match status" value="1"/>
</dbReference>
<name>A0A8W8MM24_MAGGI</name>
<evidence type="ECO:0000256" key="3">
    <source>
        <dbReference type="ARBA" id="ARBA00022837"/>
    </source>
</evidence>
<dbReference type="EnsemblMetazoa" id="G34974.2">
    <property type="protein sequence ID" value="G34974.2:cds"/>
    <property type="gene ID" value="G34974"/>
</dbReference>
<dbReference type="CDD" id="cd00051">
    <property type="entry name" value="EFh"/>
    <property type="match status" value="1"/>
</dbReference>
<dbReference type="SUPFAM" id="SSF47473">
    <property type="entry name" value="EF-hand"/>
    <property type="match status" value="1"/>
</dbReference>
<feature type="compositionally biased region" description="Basic and acidic residues" evidence="5">
    <location>
        <begin position="19"/>
        <end position="37"/>
    </location>
</feature>
<evidence type="ECO:0000256" key="5">
    <source>
        <dbReference type="SAM" id="MobiDB-lite"/>
    </source>
</evidence>
<keyword evidence="8" id="KW-1185">Reference proteome</keyword>
<dbReference type="AlphaFoldDB" id="A0A8W8MM24"/>
<dbReference type="PANTHER" id="PTHR34524:SF6">
    <property type="entry name" value="CALCYPHOSINE LIKE"/>
    <property type="match status" value="1"/>
</dbReference>
<dbReference type="SMART" id="SM00054">
    <property type="entry name" value="EFh"/>
    <property type="match status" value="3"/>
</dbReference>
<keyword evidence="3" id="KW-0106">Calcium</keyword>
<dbReference type="FunFam" id="1.10.238.10:FF:000001">
    <property type="entry name" value="Calmodulin 1"/>
    <property type="match status" value="1"/>
</dbReference>
<dbReference type="InterPro" id="IPR011992">
    <property type="entry name" value="EF-hand-dom_pair"/>
</dbReference>
<dbReference type="InterPro" id="IPR018247">
    <property type="entry name" value="EF_Hand_1_Ca_BS"/>
</dbReference>
<dbReference type="InterPro" id="IPR002048">
    <property type="entry name" value="EF_hand_dom"/>
</dbReference>
<evidence type="ECO:0000313" key="7">
    <source>
        <dbReference type="EnsemblMetazoa" id="G34974.3:cds"/>
    </source>
</evidence>
<evidence type="ECO:0000259" key="6">
    <source>
        <dbReference type="PROSITE" id="PS50222"/>
    </source>
</evidence>
<dbReference type="PANTHER" id="PTHR34524">
    <property type="entry name" value="CALCYPHOSIN"/>
    <property type="match status" value="1"/>
</dbReference>
<dbReference type="GO" id="GO:0005509">
    <property type="term" value="F:calcium ion binding"/>
    <property type="evidence" value="ECO:0007669"/>
    <property type="project" value="InterPro"/>
</dbReference>
<dbReference type="Proteomes" id="UP000005408">
    <property type="component" value="Unassembled WGS sequence"/>
</dbReference>
<dbReference type="PROSITE" id="PS50222">
    <property type="entry name" value="EF_HAND_2"/>
    <property type="match status" value="2"/>
</dbReference>
<evidence type="ECO:0000313" key="8">
    <source>
        <dbReference type="Proteomes" id="UP000005408"/>
    </source>
</evidence>
<dbReference type="OMA" id="ANMDCEV"/>
<accession>A0A8W8MM24</accession>
<reference evidence="7" key="1">
    <citation type="submission" date="2022-08" db="UniProtKB">
        <authorList>
            <consortium name="EnsemblMetazoa"/>
        </authorList>
    </citation>
    <scope>IDENTIFICATION</scope>
    <source>
        <strain evidence="7">05x7-T-G4-1.051#20</strain>
    </source>
</reference>
<keyword evidence="4" id="KW-0514">Muscle protein</keyword>
<dbReference type="Pfam" id="PF13499">
    <property type="entry name" value="EF-hand_7"/>
    <property type="match status" value="1"/>
</dbReference>
<dbReference type="EnsemblMetazoa" id="G34974.1">
    <property type="protein sequence ID" value="G34974.1:cds"/>
    <property type="gene ID" value="G34974"/>
</dbReference>
<organism evidence="7 8">
    <name type="scientific">Magallana gigas</name>
    <name type="common">Pacific oyster</name>
    <name type="synonym">Crassostrea gigas</name>
    <dbReference type="NCBI Taxonomy" id="29159"/>
    <lineage>
        <taxon>Eukaryota</taxon>
        <taxon>Metazoa</taxon>
        <taxon>Spiralia</taxon>
        <taxon>Lophotrochozoa</taxon>
        <taxon>Mollusca</taxon>
        <taxon>Bivalvia</taxon>
        <taxon>Autobranchia</taxon>
        <taxon>Pteriomorphia</taxon>
        <taxon>Ostreida</taxon>
        <taxon>Ostreoidea</taxon>
        <taxon>Ostreidae</taxon>
        <taxon>Magallana</taxon>
    </lineage>
</organism>
<feature type="region of interest" description="Disordered" evidence="5">
    <location>
        <begin position="1"/>
        <end position="53"/>
    </location>
</feature>
<feature type="compositionally biased region" description="Polar residues" evidence="5">
    <location>
        <begin position="1"/>
        <end position="15"/>
    </location>
</feature>
<feature type="domain" description="EF-hand" evidence="6">
    <location>
        <begin position="212"/>
        <end position="246"/>
    </location>
</feature>
<keyword evidence="2" id="KW-0677">Repeat</keyword>
<dbReference type="OrthoDB" id="26525at2759"/>
<sequence>MQRYTFQLSVGNRISDTMDEQKENNKPQVNGEKDTPVKRALVNGSSSSDNSAVFRDSKVRSIAERIEQNIKELDKQSLADRKPLYTAEEEKKLLDRYTSFPKEKKEVHYKFFKKADIYNLGFLTIYQFAQAVRKQGFSGKDSEIATMFVDLDANMDCEVTLEEYMNEMAKKDAKSRTEAEMLDIFRKFDRNKDGYVTREELQTTLEECKMRLLEIDMDDVMKKADRDGDGKLSFDDFIKSCRFKNQ</sequence>
<dbReference type="PROSITE" id="PS00018">
    <property type="entry name" value="EF_HAND_1"/>
    <property type="match status" value="2"/>
</dbReference>